<name>A0A7R9WPT9_9STRA</name>
<gene>
    <name evidence="1" type="ORF">CAUS1442_LOCUS2172</name>
</gene>
<dbReference type="AlphaFoldDB" id="A0A7R9WPT9"/>
<dbReference type="SUPFAM" id="SSF51197">
    <property type="entry name" value="Clavaminate synthase-like"/>
    <property type="match status" value="1"/>
</dbReference>
<evidence type="ECO:0008006" key="2">
    <source>
        <dbReference type="Google" id="ProtNLM"/>
    </source>
</evidence>
<evidence type="ECO:0000313" key="1">
    <source>
        <dbReference type="EMBL" id="CAD8330074.1"/>
    </source>
</evidence>
<proteinExistence type="predicted"/>
<organism evidence="1">
    <name type="scientific">Craspedostauros australis</name>
    <dbReference type="NCBI Taxonomy" id="1486917"/>
    <lineage>
        <taxon>Eukaryota</taxon>
        <taxon>Sar</taxon>
        <taxon>Stramenopiles</taxon>
        <taxon>Ochrophyta</taxon>
        <taxon>Bacillariophyta</taxon>
        <taxon>Bacillariophyceae</taxon>
        <taxon>Bacillariophycidae</taxon>
        <taxon>Naviculales</taxon>
        <taxon>Naviculaceae</taxon>
        <taxon>Craspedostauros</taxon>
    </lineage>
</organism>
<accession>A0A7R9WPT9</accession>
<reference evidence="1" key="1">
    <citation type="submission" date="2021-01" db="EMBL/GenBank/DDBJ databases">
        <authorList>
            <person name="Corre E."/>
            <person name="Pelletier E."/>
            <person name="Niang G."/>
            <person name="Scheremetjew M."/>
            <person name="Finn R."/>
            <person name="Kale V."/>
            <person name="Holt S."/>
            <person name="Cochrane G."/>
            <person name="Meng A."/>
            <person name="Brown T."/>
            <person name="Cohen L."/>
        </authorList>
    </citation>
    <scope>NUCLEOTIDE SEQUENCE</scope>
    <source>
        <strain evidence="1">CCMP3328</strain>
    </source>
</reference>
<sequence>MKNRKHDPNPRDRHGKETKTTWLPPSVVIEDVFPYDIERYDLRRAIIQMLSQCDSNIIGEFQSDRLEDLQVPPSSVWRAVNGGRVEDAQKYLSNAVATNEQFLNAFDSFVQEVVLPYLKQRLVAAGAGDETEPITFYYQRPPTLRLQPGPGWAKVKPHRDSEYGHQNGELNFWVPLTDRSRTGVDLFCEKQNDFHPIPAKIGEGIAFHGSSVRHYVDANGTEQTRVSLDFRIGVQGYFDPYWQMKGTTDDHGRCEVQL</sequence>
<dbReference type="EMBL" id="HBEF01003428">
    <property type="protein sequence ID" value="CAD8330074.1"/>
    <property type="molecule type" value="Transcribed_RNA"/>
</dbReference>
<protein>
    <recommendedName>
        <fullName evidence="2">Fe2OG dioxygenase domain-containing protein</fullName>
    </recommendedName>
</protein>